<sequence>DPRQRRLHGRRRRLRRHALGLAAYGPAPQRRGRQGDGRGTARWRGDPARARDPLADLQRGSGARPGGPHRHARARPQRRPRAVERRSVQRLHQSRHGADRRGSGVRPGRSAAAAGFRLLRRPRPGAAPL</sequence>
<feature type="compositionally biased region" description="Low complexity" evidence="1">
    <location>
        <begin position="108"/>
        <end position="117"/>
    </location>
</feature>
<dbReference type="EMBL" id="CADCWA010000112">
    <property type="protein sequence ID" value="CAA9520348.1"/>
    <property type="molecule type" value="Genomic_DNA"/>
</dbReference>
<reference evidence="2" key="1">
    <citation type="submission" date="2020-02" db="EMBL/GenBank/DDBJ databases">
        <authorList>
            <person name="Meier V. D."/>
        </authorList>
    </citation>
    <scope>NUCLEOTIDE SEQUENCE</scope>
    <source>
        <strain evidence="2">AVDCRST_MAG31</strain>
    </source>
</reference>
<name>A0A6J4TD81_9SPHN</name>
<feature type="non-terminal residue" evidence="2">
    <location>
        <position position="129"/>
    </location>
</feature>
<feature type="non-terminal residue" evidence="2">
    <location>
        <position position="1"/>
    </location>
</feature>
<feature type="compositionally biased region" description="Low complexity" evidence="1">
    <location>
        <begin position="19"/>
        <end position="29"/>
    </location>
</feature>
<evidence type="ECO:0000313" key="2">
    <source>
        <dbReference type="EMBL" id="CAA9520348.1"/>
    </source>
</evidence>
<organism evidence="2">
    <name type="scientific">uncultured Sphingomonas sp</name>
    <dbReference type="NCBI Taxonomy" id="158754"/>
    <lineage>
        <taxon>Bacteria</taxon>
        <taxon>Pseudomonadati</taxon>
        <taxon>Pseudomonadota</taxon>
        <taxon>Alphaproteobacteria</taxon>
        <taxon>Sphingomonadales</taxon>
        <taxon>Sphingomonadaceae</taxon>
        <taxon>Sphingomonas</taxon>
        <taxon>environmental samples</taxon>
    </lineage>
</organism>
<feature type="compositionally biased region" description="Basic residues" evidence="1">
    <location>
        <begin position="1"/>
        <end position="18"/>
    </location>
</feature>
<dbReference type="AlphaFoldDB" id="A0A6J4TD81"/>
<accession>A0A6J4TD81</accession>
<feature type="region of interest" description="Disordered" evidence="1">
    <location>
        <begin position="1"/>
        <end position="129"/>
    </location>
</feature>
<proteinExistence type="predicted"/>
<feature type="compositionally biased region" description="Basic residues" evidence="1">
    <location>
        <begin position="67"/>
        <end position="80"/>
    </location>
</feature>
<gene>
    <name evidence="2" type="ORF">AVDCRST_MAG31-1541</name>
</gene>
<evidence type="ECO:0000256" key="1">
    <source>
        <dbReference type="SAM" id="MobiDB-lite"/>
    </source>
</evidence>
<protein>
    <submittedName>
        <fullName evidence="2">Uncharacterized protein</fullName>
    </submittedName>
</protein>
<feature type="compositionally biased region" description="Basic and acidic residues" evidence="1">
    <location>
        <begin position="43"/>
        <end position="54"/>
    </location>
</feature>